<evidence type="ECO:0000313" key="2">
    <source>
        <dbReference type="Proteomes" id="UP000552709"/>
    </source>
</evidence>
<reference evidence="1 2" key="1">
    <citation type="submission" date="2020-08" db="EMBL/GenBank/DDBJ databases">
        <title>Genomic Encyclopedia of Type Strains, Phase IV (KMG-IV): sequencing the most valuable type-strain genomes for metagenomic binning, comparative biology and taxonomic classification.</title>
        <authorList>
            <person name="Goeker M."/>
        </authorList>
    </citation>
    <scope>NUCLEOTIDE SEQUENCE [LARGE SCALE GENOMIC DNA]</scope>
    <source>
        <strain evidence="1 2">DSM 27939</strain>
    </source>
</reference>
<name>A0A7W8K1Y0_9DEIO</name>
<comment type="caution">
    <text evidence="1">The sequence shown here is derived from an EMBL/GenBank/DDBJ whole genome shotgun (WGS) entry which is preliminary data.</text>
</comment>
<accession>A0A7W8K1Y0</accession>
<organism evidence="1 2">
    <name type="scientific">Deinococcus humi</name>
    <dbReference type="NCBI Taxonomy" id="662880"/>
    <lineage>
        <taxon>Bacteria</taxon>
        <taxon>Thermotogati</taxon>
        <taxon>Deinococcota</taxon>
        <taxon>Deinococci</taxon>
        <taxon>Deinococcales</taxon>
        <taxon>Deinococcaceae</taxon>
        <taxon>Deinococcus</taxon>
    </lineage>
</organism>
<sequence>MTGSHNGKVISTVYRKPIEVKKPLKDMKALLDDTRLIGSSPSWTMCLTVWPWPSSWAKKRRKGFDGWSHSAIHQGVSAKGEAGGVPLSRQ</sequence>
<dbReference type="EMBL" id="JACHFL010000025">
    <property type="protein sequence ID" value="MBB5366011.1"/>
    <property type="molecule type" value="Genomic_DNA"/>
</dbReference>
<keyword evidence="2" id="KW-1185">Reference proteome</keyword>
<dbReference type="RefSeq" id="WP_184137903.1">
    <property type="nucleotide sequence ID" value="NZ_JACHFL010000025.1"/>
</dbReference>
<protein>
    <submittedName>
        <fullName evidence="1">Mlc titration factor MtfA (PtsG expression regulator)</fullName>
    </submittedName>
</protein>
<dbReference type="Proteomes" id="UP000552709">
    <property type="component" value="Unassembled WGS sequence"/>
</dbReference>
<proteinExistence type="predicted"/>
<dbReference type="AlphaFoldDB" id="A0A7W8K1Y0"/>
<evidence type="ECO:0000313" key="1">
    <source>
        <dbReference type="EMBL" id="MBB5366011.1"/>
    </source>
</evidence>
<gene>
    <name evidence="1" type="ORF">HNQ08_005137</name>
</gene>